<dbReference type="KEGG" id="loa:LOAG_00555"/>
<name>A0A1S0UAX2_LOALO</name>
<dbReference type="CTD" id="9937922"/>
<feature type="region of interest" description="Disordered" evidence="1">
    <location>
        <begin position="26"/>
        <end position="52"/>
    </location>
</feature>
<reference evidence="2" key="1">
    <citation type="submission" date="2012-04" db="EMBL/GenBank/DDBJ databases">
        <title>The Genome Sequence of Loa loa.</title>
        <authorList>
            <consortium name="The Broad Institute Genome Sequencing Platform"/>
            <consortium name="Broad Institute Genome Sequencing Center for Infectious Disease"/>
            <person name="Nutman T.B."/>
            <person name="Fink D.L."/>
            <person name="Russ C."/>
            <person name="Young S."/>
            <person name="Zeng Q."/>
            <person name="Gargeya S."/>
            <person name="Alvarado L."/>
            <person name="Berlin A."/>
            <person name="Chapman S.B."/>
            <person name="Chen Z."/>
            <person name="Freedman E."/>
            <person name="Gellesch M."/>
            <person name="Goldberg J."/>
            <person name="Griggs A."/>
            <person name="Gujja S."/>
            <person name="Heilman E.R."/>
            <person name="Heiman D."/>
            <person name="Howarth C."/>
            <person name="Mehta T."/>
            <person name="Neiman D."/>
            <person name="Pearson M."/>
            <person name="Roberts A."/>
            <person name="Saif S."/>
            <person name="Shea T."/>
            <person name="Shenoy N."/>
            <person name="Sisk P."/>
            <person name="Stolte C."/>
            <person name="Sykes S."/>
            <person name="White J."/>
            <person name="Yandava C."/>
            <person name="Haas B."/>
            <person name="Henn M.R."/>
            <person name="Nusbaum C."/>
            <person name="Birren B."/>
        </authorList>
    </citation>
    <scope>NUCLEOTIDE SEQUENCE [LARGE SCALE GENOMIC DNA]</scope>
</reference>
<dbReference type="InParanoid" id="A0A1S0UAX2"/>
<dbReference type="RefSeq" id="XP_003136143.1">
    <property type="nucleotide sequence ID" value="XM_003136095.2"/>
</dbReference>
<protein>
    <submittedName>
        <fullName evidence="2">Uncharacterized protein</fullName>
    </submittedName>
</protein>
<dbReference type="AlphaFoldDB" id="A0A1S0UAX2"/>
<accession>A0A1S0UAX2</accession>
<dbReference type="EMBL" id="JH712120">
    <property type="protein sequence ID" value="EFO27918.1"/>
    <property type="molecule type" value="Genomic_DNA"/>
</dbReference>
<dbReference type="GeneID" id="9937922"/>
<evidence type="ECO:0000256" key="1">
    <source>
        <dbReference type="SAM" id="MobiDB-lite"/>
    </source>
</evidence>
<organism evidence="2">
    <name type="scientific">Loa loa</name>
    <name type="common">Eye worm</name>
    <name type="synonym">Filaria loa</name>
    <dbReference type="NCBI Taxonomy" id="7209"/>
    <lineage>
        <taxon>Eukaryota</taxon>
        <taxon>Metazoa</taxon>
        <taxon>Ecdysozoa</taxon>
        <taxon>Nematoda</taxon>
        <taxon>Chromadorea</taxon>
        <taxon>Rhabditida</taxon>
        <taxon>Spirurina</taxon>
        <taxon>Spiruromorpha</taxon>
        <taxon>Filarioidea</taxon>
        <taxon>Onchocercidae</taxon>
        <taxon>Loa</taxon>
    </lineage>
</organism>
<evidence type="ECO:0000313" key="2">
    <source>
        <dbReference type="EMBL" id="EFO27918.1"/>
    </source>
</evidence>
<gene>
    <name evidence="2" type="ORF">LOAG_00555</name>
</gene>
<sequence>MPRPGMLWKQACEHLHDPTVTEKVDRTLNGNGMMSPRDINNKKCARDARKRI</sequence>
<feature type="compositionally biased region" description="Basic and acidic residues" evidence="1">
    <location>
        <begin position="39"/>
        <end position="52"/>
    </location>
</feature>
<proteinExistence type="predicted"/>